<protein>
    <submittedName>
        <fullName evidence="1">Uncharacterized protein</fullName>
    </submittedName>
</protein>
<keyword evidence="2" id="KW-1185">Reference proteome</keyword>
<gene>
    <name evidence="1" type="ORF">LSCM1_01189</name>
</gene>
<reference evidence="2" key="2">
    <citation type="journal article" date="2021" name="Sci. Data">
        <title>Chromosome-scale genome sequencing, assembly and annotation of six genomes from subfamily Leishmaniinae.</title>
        <authorList>
            <person name="Almutairi H."/>
            <person name="Urbaniak M.D."/>
            <person name="Bates M.D."/>
            <person name="Jariyapan N."/>
            <person name="Kwakye-Nuako G."/>
            <person name="Thomaz Soccol V."/>
            <person name="Al-Salem W.S."/>
            <person name="Dillon R.J."/>
            <person name="Bates P.A."/>
            <person name="Gatherer D."/>
        </authorList>
    </citation>
    <scope>NUCLEOTIDE SEQUENCE [LARGE SCALE GENOMIC DNA]</scope>
</reference>
<name>A0A836GK62_9TRYP</name>
<dbReference type="OrthoDB" id="272317at2759"/>
<evidence type="ECO:0000313" key="1">
    <source>
        <dbReference type="EMBL" id="KAG5467010.1"/>
    </source>
</evidence>
<reference evidence="2" key="1">
    <citation type="journal article" date="2021" name="Microbiol. Resour. Announc.">
        <title>LGAAP: Leishmaniinae Genome Assembly and Annotation Pipeline.</title>
        <authorList>
            <person name="Almutairi H."/>
            <person name="Urbaniak M.D."/>
            <person name="Bates M.D."/>
            <person name="Jariyapan N."/>
            <person name="Kwakye-Nuako G."/>
            <person name="Thomaz-Soccol V."/>
            <person name="Al-Salem W.S."/>
            <person name="Dillon R.J."/>
            <person name="Bates P.A."/>
            <person name="Gatherer D."/>
        </authorList>
    </citation>
    <scope>NUCLEOTIDE SEQUENCE [LARGE SCALE GENOMIC DNA]</scope>
</reference>
<dbReference type="RefSeq" id="XP_067174918.1">
    <property type="nucleotide sequence ID" value="XM_067318813.1"/>
</dbReference>
<proteinExistence type="predicted"/>
<evidence type="ECO:0000313" key="2">
    <source>
        <dbReference type="Proteomes" id="UP000673552"/>
    </source>
</evidence>
<organism evidence="1 2">
    <name type="scientific">Leishmania martiniquensis</name>
    <dbReference type="NCBI Taxonomy" id="1580590"/>
    <lineage>
        <taxon>Eukaryota</taxon>
        <taxon>Discoba</taxon>
        <taxon>Euglenozoa</taxon>
        <taxon>Kinetoplastea</taxon>
        <taxon>Metakinetoplastina</taxon>
        <taxon>Trypanosomatida</taxon>
        <taxon>Trypanosomatidae</taxon>
        <taxon>Leishmaniinae</taxon>
        <taxon>Leishmania</taxon>
    </lineage>
</organism>
<dbReference type="KEGG" id="lmat:92511325"/>
<dbReference type="GeneID" id="92511325"/>
<sequence>MRPCIMMECGAQRHTHDMLRHTVERLWHPFTQGHRGADINTYRLREHLADLCCPGNIFTCQVNGHLGGVRVLEDFFATLLSGFDILHASVEGSRGTSLSKPADMCNYTGYYVLAHTRPFLGWAPSPTSLRGTGHNSVLSETSTHTCAEYGCHGTAPETVTRSAFLLKDVDGAGNTDATVALGGDANTAAAQASTSSSIYTLAVPFTTHVEGLVGQSRLSHLVLRTPVMELLRTRHECPEEVQKCLASPEALKMFAMLRRAGVKPEIITAKTLLGAANSKAAWMSALGIL</sequence>
<dbReference type="EMBL" id="JAFEUZ010000035">
    <property type="protein sequence ID" value="KAG5467010.1"/>
    <property type="molecule type" value="Genomic_DNA"/>
</dbReference>
<dbReference type="Proteomes" id="UP000673552">
    <property type="component" value="Unassembled WGS sequence"/>
</dbReference>
<accession>A0A836GK62</accession>
<dbReference type="AlphaFoldDB" id="A0A836GK62"/>
<comment type="caution">
    <text evidence="1">The sequence shown here is derived from an EMBL/GenBank/DDBJ whole genome shotgun (WGS) entry which is preliminary data.</text>
</comment>